<feature type="compositionally biased region" description="Low complexity" evidence="1">
    <location>
        <begin position="294"/>
        <end position="312"/>
    </location>
</feature>
<dbReference type="Gene3D" id="3.10.105.10">
    <property type="entry name" value="Dipeptide-binding Protein, Domain 3"/>
    <property type="match status" value="1"/>
</dbReference>
<feature type="domain" description="Solute-binding protein family 5" evidence="2">
    <location>
        <begin position="112"/>
        <end position="283"/>
    </location>
</feature>
<dbReference type="EMBL" id="JAMTCK010000005">
    <property type="protein sequence ID" value="MCP2165634.1"/>
    <property type="molecule type" value="Genomic_DNA"/>
</dbReference>
<dbReference type="Pfam" id="PF00496">
    <property type="entry name" value="SBP_bac_5"/>
    <property type="match status" value="2"/>
</dbReference>
<dbReference type="PANTHER" id="PTHR30290">
    <property type="entry name" value="PERIPLASMIC BINDING COMPONENT OF ABC TRANSPORTER"/>
    <property type="match status" value="1"/>
</dbReference>
<dbReference type="GO" id="GO:0015833">
    <property type="term" value="P:peptide transport"/>
    <property type="evidence" value="ECO:0007669"/>
    <property type="project" value="TreeGrafter"/>
</dbReference>
<feature type="region of interest" description="Disordered" evidence="1">
    <location>
        <begin position="506"/>
        <end position="540"/>
    </location>
</feature>
<reference evidence="3" key="1">
    <citation type="submission" date="2022-06" db="EMBL/GenBank/DDBJ databases">
        <title>Genomic Encyclopedia of Archaeal and Bacterial Type Strains, Phase II (KMG-II): from individual species to whole genera.</title>
        <authorList>
            <person name="Goeker M."/>
        </authorList>
    </citation>
    <scope>NUCLEOTIDE SEQUENCE</scope>
    <source>
        <strain evidence="3">DSM 43935</strain>
    </source>
</reference>
<evidence type="ECO:0000313" key="4">
    <source>
        <dbReference type="Proteomes" id="UP001206128"/>
    </source>
</evidence>
<dbReference type="GO" id="GO:1904680">
    <property type="term" value="F:peptide transmembrane transporter activity"/>
    <property type="evidence" value="ECO:0007669"/>
    <property type="project" value="TreeGrafter"/>
</dbReference>
<dbReference type="Gene3D" id="3.90.76.10">
    <property type="entry name" value="Dipeptide-binding Protein, Domain 1"/>
    <property type="match status" value="1"/>
</dbReference>
<organism evidence="3 4">
    <name type="scientific">Goodfellowiella coeruleoviolacea</name>
    <dbReference type="NCBI Taxonomy" id="334858"/>
    <lineage>
        <taxon>Bacteria</taxon>
        <taxon>Bacillati</taxon>
        <taxon>Actinomycetota</taxon>
        <taxon>Actinomycetes</taxon>
        <taxon>Pseudonocardiales</taxon>
        <taxon>Pseudonocardiaceae</taxon>
        <taxon>Goodfellowiella</taxon>
    </lineage>
</organism>
<feature type="domain" description="Solute-binding protein family 5" evidence="2">
    <location>
        <begin position="357"/>
        <end position="511"/>
    </location>
</feature>
<keyword evidence="4" id="KW-1185">Reference proteome</keyword>
<comment type="caution">
    <text evidence="3">The sequence shown here is derived from an EMBL/GenBank/DDBJ whole genome shotgun (WGS) entry which is preliminary data.</text>
</comment>
<evidence type="ECO:0000313" key="3">
    <source>
        <dbReference type="EMBL" id="MCP2165634.1"/>
    </source>
</evidence>
<dbReference type="InterPro" id="IPR039424">
    <property type="entry name" value="SBP_5"/>
</dbReference>
<feature type="compositionally biased region" description="Low complexity" evidence="1">
    <location>
        <begin position="323"/>
        <end position="362"/>
    </location>
</feature>
<sequence>MSWSGEATAARGRRVLALLLVLGLGVLAGCTNTPPPPLVTPAPTTSSPPPKQESLNEVVVGVDQVSGGYNPHTLADESTVTTALSSLLLPSVFRPGSDGNPVLDRSLMDSAEVSSAEPFTVTYAIKREATWSDSAPIAAEDFVYLWQRMRAEPGTVDPAGYRLISDISSREGGKIVVVTFAKPYPGWRSLFANLLPAHLLKDAPGGWANALADGFPAVGGPFAVRTLDRGRGEIVLERNDRYWGRAVVPERVTLRRASQPEVVTALGTGDNQVAVLRADAITTRLLADLTTAAQSTTASSSGPAGPTSPTGTTGTGPTGTGATGTDPAGADPAGTDPAGPSSGAPTSTRPATPPTTATVPRPEVAQLLLRPASPRLADVRVRAAVAAALDRDALIAVGTGSGPSAQLRADAQVLLPSRPGYAATLPAGAPPAAPDPARTEQLLGESGFTRQDDTWTRQDTPLKLVVAAPAESAQYVSIAGQVQRQLTQAGIQVELRTPPGKQLYEQLQGEQAPEVAPSSTPARPTGDAGTEPPSRTGDADAVDIAVVPRLDNGDPAATLADTFGCASALPDGTTAVPANLAGFCDRALQPAIDAALTGQRPLADVLAELEPALWQQFVAIPLFQVADTLAVLPDEVSGVSEGAPLAGVFSTATQWRRQGR</sequence>
<dbReference type="InterPro" id="IPR000914">
    <property type="entry name" value="SBP_5_dom"/>
</dbReference>
<evidence type="ECO:0000259" key="2">
    <source>
        <dbReference type="Pfam" id="PF00496"/>
    </source>
</evidence>
<accession>A0AAE3KGN9</accession>
<gene>
    <name evidence="3" type="ORF">LX83_002492</name>
</gene>
<feature type="compositionally biased region" description="Gly residues" evidence="1">
    <location>
        <begin position="313"/>
        <end position="322"/>
    </location>
</feature>
<dbReference type="Proteomes" id="UP001206128">
    <property type="component" value="Unassembled WGS sequence"/>
</dbReference>
<name>A0AAE3KGN9_9PSEU</name>
<protein>
    <submittedName>
        <fullName evidence="3">ABC-type transport system, substrate-binding protein</fullName>
    </submittedName>
</protein>
<dbReference type="SUPFAM" id="SSF53850">
    <property type="entry name" value="Periplasmic binding protein-like II"/>
    <property type="match status" value="2"/>
</dbReference>
<proteinExistence type="predicted"/>
<evidence type="ECO:0000256" key="1">
    <source>
        <dbReference type="SAM" id="MobiDB-lite"/>
    </source>
</evidence>
<dbReference type="PANTHER" id="PTHR30290:SF65">
    <property type="entry name" value="MONOACYL PHOSPHATIDYLINOSITOL TETRAMANNOSIDE-BINDING PROTEIN LPQW-RELATED"/>
    <property type="match status" value="1"/>
</dbReference>
<dbReference type="AlphaFoldDB" id="A0AAE3KGN9"/>
<feature type="region of interest" description="Disordered" evidence="1">
    <location>
        <begin position="294"/>
        <end position="363"/>
    </location>
</feature>